<name>A0A4Y2JPM1_ARAVE</name>
<organism evidence="1 2">
    <name type="scientific">Araneus ventricosus</name>
    <name type="common">Orbweaver spider</name>
    <name type="synonym">Epeira ventricosa</name>
    <dbReference type="NCBI Taxonomy" id="182803"/>
    <lineage>
        <taxon>Eukaryota</taxon>
        <taxon>Metazoa</taxon>
        <taxon>Ecdysozoa</taxon>
        <taxon>Arthropoda</taxon>
        <taxon>Chelicerata</taxon>
        <taxon>Arachnida</taxon>
        <taxon>Araneae</taxon>
        <taxon>Araneomorphae</taxon>
        <taxon>Entelegynae</taxon>
        <taxon>Araneoidea</taxon>
        <taxon>Araneidae</taxon>
        <taxon>Araneus</taxon>
    </lineage>
</organism>
<sequence length="122" mass="14214">MNNVIRRWDLICIERKIKDNALAEIGLMRSTAEGVTDSRLEVESLNLYTMVNIRVIKCCFVSDCDEKMCANCKAKDKPSFSPRFPRVLTQYRAYCVWLHITAEPRTSFFKFLKNNLLENKGK</sequence>
<dbReference type="AlphaFoldDB" id="A0A4Y2JPM1"/>
<proteinExistence type="predicted"/>
<evidence type="ECO:0000313" key="2">
    <source>
        <dbReference type="Proteomes" id="UP000499080"/>
    </source>
</evidence>
<evidence type="ECO:0000313" key="1">
    <source>
        <dbReference type="EMBL" id="GBM91867.1"/>
    </source>
</evidence>
<comment type="caution">
    <text evidence="1">The sequence shown here is derived from an EMBL/GenBank/DDBJ whole genome shotgun (WGS) entry which is preliminary data.</text>
</comment>
<reference evidence="1 2" key="1">
    <citation type="journal article" date="2019" name="Sci. Rep.">
        <title>Orb-weaving spider Araneus ventricosus genome elucidates the spidroin gene catalogue.</title>
        <authorList>
            <person name="Kono N."/>
            <person name="Nakamura H."/>
            <person name="Ohtoshi R."/>
            <person name="Moran D.A.P."/>
            <person name="Shinohara A."/>
            <person name="Yoshida Y."/>
            <person name="Fujiwara M."/>
            <person name="Mori M."/>
            <person name="Tomita M."/>
            <person name="Arakawa K."/>
        </authorList>
    </citation>
    <scope>NUCLEOTIDE SEQUENCE [LARGE SCALE GENOMIC DNA]</scope>
</reference>
<dbReference type="EMBL" id="BGPR01003739">
    <property type="protein sequence ID" value="GBM91867.1"/>
    <property type="molecule type" value="Genomic_DNA"/>
</dbReference>
<accession>A0A4Y2JPM1</accession>
<keyword evidence="2" id="KW-1185">Reference proteome</keyword>
<dbReference type="Proteomes" id="UP000499080">
    <property type="component" value="Unassembled WGS sequence"/>
</dbReference>
<gene>
    <name evidence="1" type="ORF">AVEN_3502_1</name>
</gene>
<protein>
    <submittedName>
        <fullName evidence="1">Uncharacterized protein</fullName>
    </submittedName>
</protein>